<evidence type="ECO:0000313" key="2">
    <source>
        <dbReference type="EMBL" id="MBM6878064.1"/>
    </source>
</evidence>
<dbReference type="Proteomes" id="UP000729290">
    <property type="component" value="Unassembled WGS sequence"/>
</dbReference>
<feature type="signal peptide" evidence="1">
    <location>
        <begin position="1"/>
        <end position="22"/>
    </location>
</feature>
<gene>
    <name evidence="2" type="ORF">H9X83_07805</name>
</gene>
<comment type="caution">
    <text evidence="2">The sequence shown here is derived from an EMBL/GenBank/DDBJ whole genome shotgun (WGS) entry which is preliminary data.</text>
</comment>
<name>A0ABS2G9E5_9FIRM</name>
<organism evidence="2 3">
    <name type="scientific">Anaerotignum lactatifermentans</name>
    <dbReference type="NCBI Taxonomy" id="160404"/>
    <lineage>
        <taxon>Bacteria</taxon>
        <taxon>Bacillati</taxon>
        <taxon>Bacillota</taxon>
        <taxon>Clostridia</taxon>
        <taxon>Lachnospirales</taxon>
        <taxon>Anaerotignaceae</taxon>
        <taxon>Anaerotignum</taxon>
    </lineage>
</organism>
<feature type="chain" id="PRO_5046782287" description="Copper amine oxidase-like N-terminal domain-containing protein" evidence="1">
    <location>
        <begin position="23"/>
        <end position="282"/>
    </location>
</feature>
<reference evidence="2 3" key="1">
    <citation type="journal article" date="2021" name="Sci. Rep.">
        <title>The distribution of antibiotic resistance genes in chicken gut microbiota commensals.</title>
        <authorList>
            <person name="Juricova H."/>
            <person name="Matiasovicova J."/>
            <person name="Kubasova T."/>
            <person name="Cejkova D."/>
            <person name="Rychlik I."/>
        </authorList>
    </citation>
    <scope>NUCLEOTIDE SEQUENCE [LARGE SCALE GENOMIC DNA]</scope>
    <source>
        <strain evidence="2 3">An431b</strain>
    </source>
</reference>
<protein>
    <recommendedName>
        <fullName evidence="4">Copper amine oxidase-like N-terminal domain-containing protein</fullName>
    </recommendedName>
</protein>
<evidence type="ECO:0000313" key="3">
    <source>
        <dbReference type="Proteomes" id="UP000729290"/>
    </source>
</evidence>
<keyword evidence="3" id="KW-1185">Reference proteome</keyword>
<proteinExistence type="predicted"/>
<accession>A0ABS2G9E5</accession>
<dbReference type="RefSeq" id="WP_205133720.1">
    <property type="nucleotide sequence ID" value="NZ_JACSNT010000008.1"/>
</dbReference>
<evidence type="ECO:0008006" key="4">
    <source>
        <dbReference type="Google" id="ProtNLM"/>
    </source>
</evidence>
<dbReference type="EMBL" id="JACSNV010000009">
    <property type="protein sequence ID" value="MBM6878064.1"/>
    <property type="molecule type" value="Genomic_DNA"/>
</dbReference>
<sequence length="282" mass="30424">MKKAYLAGVLAAVLLLPTAALAADAAPSLTYVCSLSAEDSDLEAGKWEYLFTSGEETKILLREGEKREFLLCSGVFTAADVKIIKDTAYVPLSVLVEDLGFAVAEEKNGVSLVRDDQKLMVSSKGGTLDTSKMLPLRDIAEALGAEVTYERDGIAPLGNPIISVEFRQTVLTEEEALERAKETLTACLEAERESGWIVQDRVAEDPAVSAAIEKEISEMAFTEDIVAGYYVLEGPGLFLVEKSTGDLYQKTGEGQGGSVSYMETIQKVEMGDTEVFAGYYLG</sequence>
<keyword evidence="1" id="KW-0732">Signal</keyword>
<evidence type="ECO:0000256" key="1">
    <source>
        <dbReference type="SAM" id="SignalP"/>
    </source>
</evidence>